<dbReference type="NCBIfam" id="TIGR01549">
    <property type="entry name" value="HAD-SF-IA-v1"/>
    <property type="match status" value="1"/>
</dbReference>
<accession>A0A1S1YWG4</accession>
<dbReference type="PANTHER" id="PTHR43434:SF13">
    <property type="entry name" value="PHOSPHOGLYCOLATE PHOSPHATASE"/>
    <property type="match status" value="1"/>
</dbReference>
<dbReference type="InterPro" id="IPR006439">
    <property type="entry name" value="HAD-SF_hydro_IA"/>
</dbReference>
<dbReference type="SUPFAM" id="SSF56784">
    <property type="entry name" value="HAD-like"/>
    <property type="match status" value="1"/>
</dbReference>
<dbReference type="Gene3D" id="3.40.50.1000">
    <property type="entry name" value="HAD superfamily/HAD-like"/>
    <property type="match status" value="1"/>
</dbReference>
<evidence type="ECO:0000313" key="1">
    <source>
        <dbReference type="EMBL" id="OHX65361.1"/>
    </source>
</evidence>
<dbReference type="InterPro" id="IPR036412">
    <property type="entry name" value="HAD-like_sf"/>
</dbReference>
<dbReference type="GO" id="GO:0008967">
    <property type="term" value="F:phosphoglycolate phosphatase activity"/>
    <property type="evidence" value="ECO:0007669"/>
    <property type="project" value="TreeGrafter"/>
</dbReference>
<dbReference type="InterPro" id="IPR050155">
    <property type="entry name" value="HAD-like_hydrolase_sf"/>
</dbReference>
<dbReference type="PANTHER" id="PTHR43434">
    <property type="entry name" value="PHOSPHOGLYCOLATE PHOSPHATASE"/>
    <property type="match status" value="1"/>
</dbReference>
<dbReference type="OrthoDB" id="9807630at2"/>
<dbReference type="Pfam" id="PF13419">
    <property type="entry name" value="HAD_2"/>
    <property type="match status" value="1"/>
</dbReference>
<organism evidence="1 2">
    <name type="scientific">Flammeovirga pacifica</name>
    <dbReference type="NCBI Taxonomy" id="915059"/>
    <lineage>
        <taxon>Bacteria</taxon>
        <taxon>Pseudomonadati</taxon>
        <taxon>Bacteroidota</taxon>
        <taxon>Cytophagia</taxon>
        <taxon>Cytophagales</taxon>
        <taxon>Flammeovirgaceae</taxon>
        <taxon>Flammeovirga</taxon>
    </lineage>
</organism>
<dbReference type="EMBL" id="JRYR02000001">
    <property type="protein sequence ID" value="OHX65361.1"/>
    <property type="molecule type" value="Genomic_DNA"/>
</dbReference>
<dbReference type="GO" id="GO:0005829">
    <property type="term" value="C:cytosol"/>
    <property type="evidence" value="ECO:0007669"/>
    <property type="project" value="TreeGrafter"/>
</dbReference>
<comment type="caution">
    <text evidence="1">The sequence shown here is derived from an EMBL/GenBank/DDBJ whole genome shotgun (WGS) entry which is preliminary data.</text>
</comment>
<sequence length="206" mass="24040">MKNNLTIVFDFDGTIVQSYHLIESIVRSLSKKYRLKEIDTNSRDVSKLSAKELLKAIEIKKWKLPFFIYEVKKRMNKQIVDQQLVEGIENAIKKLYDLGFNLVIVSSNSKQNIQLFLEHQQLNNYIDEIYAAPRLFKKEKTLKRIMKKHGSCIYIGDEVRDIIACHQAKMNIIAVSWGFNHASILKKENPTHLIHHPDDIIPLITH</sequence>
<evidence type="ECO:0008006" key="3">
    <source>
        <dbReference type="Google" id="ProtNLM"/>
    </source>
</evidence>
<dbReference type="SFLD" id="SFLDG01129">
    <property type="entry name" value="C1.5:_HAD__Beta-PGM__Phosphata"/>
    <property type="match status" value="1"/>
</dbReference>
<evidence type="ECO:0000313" key="2">
    <source>
        <dbReference type="Proteomes" id="UP000179797"/>
    </source>
</evidence>
<dbReference type="GO" id="GO:0006281">
    <property type="term" value="P:DNA repair"/>
    <property type="evidence" value="ECO:0007669"/>
    <property type="project" value="TreeGrafter"/>
</dbReference>
<dbReference type="InterPro" id="IPR023198">
    <property type="entry name" value="PGP-like_dom2"/>
</dbReference>
<name>A0A1S1YWG4_FLAPC</name>
<keyword evidence="2" id="KW-1185">Reference proteome</keyword>
<dbReference type="Gene3D" id="1.10.150.240">
    <property type="entry name" value="Putative phosphatase, domain 2"/>
    <property type="match status" value="1"/>
</dbReference>
<dbReference type="InterPro" id="IPR023214">
    <property type="entry name" value="HAD_sf"/>
</dbReference>
<dbReference type="AlphaFoldDB" id="A0A1S1YWG4"/>
<dbReference type="SFLD" id="SFLDS00003">
    <property type="entry name" value="Haloacid_Dehalogenase"/>
    <property type="match status" value="1"/>
</dbReference>
<reference evidence="1 2" key="1">
    <citation type="journal article" date="2012" name="Int. J. Syst. Evol. Microbiol.">
        <title>Flammeovirga pacifica sp. nov., isolated from deep-sea sediment.</title>
        <authorList>
            <person name="Xu H."/>
            <person name="Fu Y."/>
            <person name="Yang N."/>
            <person name="Ding Z."/>
            <person name="Lai Q."/>
            <person name="Zeng R."/>
        </authorList>
    </citation>
    <scope>NUCLEOTIDE SEQUENCE [LARGE SCALE GENOMIC DNA]</scope>
    <source>
        <strain evidence="2">DSM 24597 / LMG 26175 / WPAGA1</strain>
    </source>
</reference>
<proteinExistence type="predicted"/>
<dbReference type="InterPro" id="IPR041492">
    <property type="entry name" value="HAD_2"/>
</dbReference>
<dbReference type="Proteomes" id="UP000179797">
    <property type="component" value="Unassembled WGS sequence"/>
</dbReference>
<dbReference type="RefSeq" id="WP_044223945.1">
    <property type="nucleotide sequence ID" value="NZ_JRYR02000001.1"/>
</dbReference>
<protein>
    <recommendedName>
        <fullName evidence="3">Carotenoid oxygenase</fullName>
    </recommendedName>
</protein>
<gene>
    <name evidence="1" type="ORF">NH26_02845</name>
</gene>
<dbReference type="STRING" id="915059.NH26_02845"/>